<organism evidence="1 2">
    <name type="scientific">Trichinella pseudospiralis</name>
    <name type="common">Parasitic roundworm</name>
    <dbReference type="NCBI Taxonomy" id="6337"/>
    <lineage>
        <taxon>Eukaryota</taxon>
        <taxon>Metazoa</taxon>
        <taxon>Ecdysozoa</taxon>
        <taxon>Nematoda</taxon>
        <taxon>Enoplea</taxon>
        <taxon>Dorylaimia</taxon>
        <taxon>Trichinellida</taxon>
        <taxon>Trichinellidae</taxon>
        <taxon>Trichinella</taxon>
    </lineage>
</organism>
<proteinExistence type="predicted"/>
<protein>
    <submittedName>
        <fullName evidence="1">Uncharacterized protein</fullName>
    </submittedName>
</protein>
<dbReference type="Proteomes" id="UP000054826">
    <property type="component" value="Unassembled WGS sequence"/>
</dbReference>
<dbReference type="AlphaFoldDB" id="A0A0V1K1A7"/>
<sequence>MFTHFSFLEAVKWITIDQYSINFDLVFGNLELFLSFDMLFLTARLTLNTLSTSVEIVLSSNEIFGNCRIALNRTSVTIERSRQRSITIGNVGRVFIT</sequence>
<reference evidence="1 2" key="1">
    <citation type="submission" date="2015-01" db="EMBL/GenBank/DDBJ databases">
        <title>Evolution of Trichinella species and genotypes.</title>
        <authorList>
            <person name="Korhonen P.K."/>
            <person name="Edoardo P."/>
            <person name="Giuseppe L.R."/>
            <person name="Gasser R.B."/>
        </authorList>
    </citation>
    <scope>NUCLEOTIDE SEQUENCE [LARGE SCALE GENOMIC DNA]</scope>
    <source>
        <strain evidence="1">ISS176</strain>
    </source>
</reference>
<dbReference type="EMBL" id="JYDV01000022">
    <property type="protein sequence ID" value="KRZ41059.1"/>
    <property type="molecule type" value="Genomic_DNA"/>
</dbReference>
<evidence type="ECO:0000313" key="2">
    <source>
        <dbReference type="Proteomes" id="UP000054826"/>
    </source>
</evidence>
<name>A0A0V1K1A7_TRIPS</name>
<accession>A0A0V1K1A7</accession>
<comment type="caution">
    <text evidence="1">The sequence shown here is derived from an EMBL/GenBank/DDBJ whole genome shotgun (WGS) entry which is preliminary data.</text>
</comment>
<gene>
    <name evidence="1" type="ORF">T4C_6960</name>
</gene>
<evidence type="ECO:0000313" key="1">
    <source>
        <dbReference type="EMBL" id="KRZ41059.1"/>
    </source>
</evidence>